<dbReference type="Proteomes" id="UP000192721">
    <property type="component" value="Unassembled WGS sequence"/>
</dbReference>
<sequence length="102" mass="11614">MKTWLAELPEDAVAISADDPIFADSKKTGLPEEFIALCWAEFKHRHTEGGNKAKKYKDWRAAFRNAVRDNWYGFWALSSDGECFLTSKGRFAQRFHGAEKAA</sequence>
<organism evidence="1 2">
    <name type="scientific">Chromobacterium haemolyticum</name>
    <dbReference type="NCBI Taxonomy" id="394935"/>
    <lineage>
        <taxon>Bacteria</taxon>
        <taxon>Pseudomonadati</taxon>
        <taxon>Pseudomonadota</taxon>
        <taxon>Betaproteobacteria</taxon>
        <taxon>Neisseriales</taxon>
        <taxon>Chromobacteriaceae</taxon>
        <taxon>Chromobacterium</taxon>
    </lineage>
</organism>
<reference evidence="1 2" key="1">
    <citation type="submission" date="2017-02" db="EMBL/GenBank/DDBJ databases">
        <title>Chromobacterium haemolyticum H5244.</title>
        <authorList>
            <person name="Gulvik C.A."/>
        </authorList>
    </citation>
    <scope>NUCLEOTIDE SEQUENCE [LARGE SCALE GENOMIC DNA]</scope>
    <source>
        <strain evidence="1 2">H5244</strain>
    </source>
</reference>
<protein>
    <submittedName>
        <fullName evidence="1">Uncharacterized protein</fullName>
    </submittedName>
</protein>
<accession>A0A1W0D645</accession>
<comment type="caution">
    <text evidence="1">The sequence shown here is derived from an EMBL/GenBank/DDBJ whole genome shotgun (WGS) entry which is preliminary data.</text>
</comment>
<gene>
    <name evidence="1" type="ORF">B0T45_05865</name>
</gene>
<name>A0A1W0D645_9NEIS</name>
<evidence type="ECO:0000313" key="1">
    <source>
        <dbReference type="EMBL" id="OQS42470.1"/>
    </source>
</evidence>
<evidence type="ECO:0000313" key="2">
    <source>
        <dbReference type="Proteomes" id="UP000192721"/>
    </source>
</evidence>
<dbReference type="AlphaFoldDB" id="A0A1W0D645"/>
<proteinExistence type="predicted"/>
<dbReference type="EMBL" id="MUKV01000005">
    <property type="protein sequence ID" value="OQS42470.1"/>
    <property type="molecule type" value="Genomic_DNA"/>
</dbReference>